<dbReference type="OrthoDB" id="413572at2759"/>
<feature type="region of interest" description="Disordered" evidence="1">
    <location>
        <begin position="66"/>
        <end position="92"/>
    </location>
</feature>
<dbReference type="SUPFAM" id="SSF48371">
    <property type="entry name" value="ARM repeat"/>
    <property type="match status" value="1"/>
</dbReference>
<dbReference type="InterPro" id="IPR056497">
    <property type="entry name" value="HEAT_DAAF5"/>
</dbReference>
<feature type="domain" description="Dynein axonemal assembly factor 5 TPR repeats" evidence="3">
    <location>
        <begin position="224"/>
        <end position="338"/>
    </location>
</feature>
<dbReference type="Pfam" id="PF24573">
    <property type="entry name" value="HEAT_DAAF5"/>
    <property type="match status" value="1"/>
</dbReference>
<dbReference type="AlphaFoldDB" id="A0A2V0P8S3"/>
<evidence type="ECO:0000259" key="2">
    <source>
        <dbReference type="Pfam" id="PF24573"/>
    </source>
</evidence>
<dbReference type="Gene3D" id="1.25.10.10">
    <property type="entry name" value="Leucine-rich Repeat Variant"/>
    <property type="match status" value="2"/>
</dbReference>
<evidence type="ECO:0000313" key="4">
    <source>
        <dbReference type="EMBL" id="GBF95342.1"/>
    </source>
</evidence>
<feature type="compositionally biased region" description="Low complexity" evidence="1">
    <location>
        <begin position="992"/>
        <end position="1006"/>
    </location>
</feature>
<dbReference type="Proteomes" id="UP000247498">
    <property type="component" value="Unassembled WGS sequence"/>
</dbReference>
<name>A0A2V0P8S3_9CHLO</name>
<evidence type="ECO:0000259" key="3">
    <source>
        <dbReference type="Pfam" id="PF25757"/>
    </source>
</evidence>
<protein>
    <recommendedName>
        <fullName evidence="6">TOG domain-containing protein</fullName>
    </recommendedName>
</protein>
<dbReference type="Pfam" id="PF25757">
    <property type="entry name" value="TPR_DNAAF5"/>
    <property type="match status" value="2"/>
</dbReference>
<dbReference type="InParanoid" id="A0A2V0P8S3"/>
<gene>
    <name evidence="4" type="ORF">Rsub_07770</name>
</gene>
<feature type="region of interest" description="Disordered" evidence="1">
    <location>
        <begin position="1"/>
        <end position="20"/>
    </location>
</feature>
<feature type="region of interest" description="Disordered" evidence="1">
    <location>
        <begin position="982"/>
        <end position="1025"/>
    </location>
</feature>
<sequence>MAADAPPSGASGRPSRTPADVWRELSAAHAKPGFDSLWSKLRSDGLRSKRAVQPASRKLAEPLIAAGASATLRPHTGEPQAGARSGGAASGAAAPTRAAAAAAPTAAAPSAERVAQQLLDPDAAVRRVALRHVQASLSDPASPAPPLPSGLVKPLLRRFEDASDACRGLAADAALALLRAHPGDVLALLPYVMPVLEERLSRRPACGASEPVAGAAAPSPAGPVEQSEEVRLTLVRLLHFTVSQVGQATCAYAGEVLAMLEAALADAYHEVCIEACACVEALAASLGVRLHPVSKQLAAALLPLTTHKRHRVRIAVLRALGPLLFQGAHEIILEMVGHRDPNLVPVSAFYGAPDLRVNFCGRLAGDANPQVRLEFLRIVGSWMLGLRERADHEGRLLPFVLAALIDDAPQVSSEAASLLDALGRQYESDHEAEVRELEAYCPEEADGPADAPPAALAAALPAALAARLRLGARLLVRDNAGRLLAPLCADLASWQAEPRARAAALLEAVLALIGPAAERHLQLLVPALVKAVREPESRARAESCCALVGAAVSTPALLALLLPRARDGGACARARGDALLCIAHAMRGAGAAAGSGGAGAGDRRHRGLREAVPSLVALLEDANIGQSDDTHVRSASLALAHCLVAACPAAALAPEAPRLAAVALLLIAPEAHADAAARDGGGAPGGDAEAAAAAAGAEAAEGLLAQLASAMAAGDAAGLPACGDEAVSAAAGGCEETVDRFMAAHRGAVLQLLSNLPLCPSSARHAAALCRALLPSAAARALYKPGAAARRCRLGQLAAGPGAEDACGTGARGGGDTSCGGSPWGAGPHLQHLLDALERAAPGAGAGGCGRPLQLLLAALDAALPPAPQLVGPGAPPTAALEHLLFSTAPLLLASGCSEAALAGARAVRRLLLMQLPPGESDCEGAGGVLRPLLRRGWRRCCLGVCGCLTGSCPPALRLQACLAAEAAADCLGSAAVEWGPDAGQERAGEPGIASSGGSSTGSEAGDPAERSAGPGEVHAAPPLPPPLPQPVCQLVSALDDAQDAVRCAAARALRAFASALAADGGPRAVALRAALACRARQQLACGGAEGCGELRAALDALVAAGGGPAGV</sequence>
<dbReference type="PANTHER" id="PTHR16216">
    <property type="entry name" value="DYNEIN ASSEMBLY FACTOR 5, AXONEMAL"/>
    <property type="match status" value="1"/>
</dbReference>
<dbReference type="PANTHER" id="PTHR16216:SF10">
    <property type="entry name" value="RNA POLYMERASE II ASSEMBLY FACTOR RTP1 C-TERMINAL DOMAIN-CONTAINING PROTEIN"/>
    <property type="match status" value="1"/>
</dbReference>
<evidence type="ECO:0000313" key="5">
    <source>
        <dbReference type="Proteomes" id="UP000247498"/>
    </source>
</evidence>
<feature type="domain" description="Dynein axonemal assembly factor 5 HEAT-repeat" evidence="2">
    <location>
        <begin position="465"/>
        <end position="648"/>
    </location>
</feature>
<reference evidence="4 5" key="1">
    <citation type="journal article" date="2018" name="Sci. Rep.">
        <title>Raphidocelis subcapitata (=Pseudokirchneriella subcapitata) provides an insight into genome evolution and environmental adaptations in the Sphaeropleales.</title>
        <authorList>
            <person name="Suzuki S."/>
            <person name="Yamaguchi H."/>
            <person name="Nakajima N."/>
            <person name="Kawachi M."/>
        </authorList>
    </citation>
    <scope>NUCLEOTIDE SEQUENCE [LARGE SCALE GENOMIC DNA]</scope>
    <source>
        <strain evidence="4 5">NIES-35</strain>
    </source>
</reference>
<dbReference type="InterPro" id="IPR011989">
    <property type="entry name" value="ARM-like"/>
</dbReference>
<dbReference type="InterPro" id="IPR052623">
    <property type="entry name" value="DAAF5"/>
</dbReference>
<proteinExistence type="predicted"/>
<dbReference type="InterPro" id="IPR057978">
    <property type="entry name" value="TPR_DAAF5"/>
</dbReference>
<comment type="caution">
    <text evidence="4">The sequence shown here is derived from an EMBL/GenBank/DDBJ whole genome shotgun (WGS) entry which is preliminary data.</text>
</comment>
<keyword evidence="5" id="KW-1185">Reference proteome</keyword>
<evidence type="ECO:0008006" key="6">
    <source>
        <dbReference type="Google" id="ProtNLM"/>
    </source>
</evidence>
<dbReference type="InterPro" id="IPR016024">
    <property type="entry name" value="ARM-type_fold"/>
</dbReference>
<accession>A0A2V0P8S3</accession>
<dbReference type="EMBL" id="BDRX01000063">
    <property type="protein sequence ID" value="GBF95342.1"/>
    <property type="molecule type" value="Genomic_DNA"/>
</dbReference>
<feature type="domain" description="Dynein axonemal assembly factor 5 TPR repeats" evidence="3">
    <location>
        <begin position="366"/>
        <end position="435"/>
    </location>
</feature>
<organism evidence="4 5">
    <name type="scientific">Raphidocelis subcapitata</name>
    <dbReference type="NCBI Taxonomy" id="307507"/>
    <lineage>
        <taxon>Eukaryota</taxon>
        <taxon>Viridiplantae</taxon>
        <taxon>Chlorophyta</taxon>
        <taxon>core chlorophytes</taxon>
        <taxon>Chlorophyceae</taxon>
        <taxon>CS clade</taxon>
        <taxon>Sphaeropleales</taxon>
        <taxon>Selenastraceae</taxon>
        <taxon>Raphidocelis</taxon>
    </lineage>
</organism>
<evidence type="ECO:0000256" key="1">
    <source>
        <dbReference type="SAM" id="MobiDB-lite"/>
    </source>
</evidence>